<dbReference type="RefSeq" id="WP_171077913.1">
    <property type="nucleotide sequence ID" value="NZ_BNBU01000007.1"/>
</dbReference>
<feature type="region of interest" description="Disordered" evidence="1">
    <location>
        <begin position="1"/>
        <end position="21"/>
    </location>
</feature>
<organism evidence="2 3">
    <name type="scientific">Streptomyces morookaense</name>
    <name type="common">Streptoverticillium morookaense</name>
    <dbReference type="NCBI Taxonomy" id="1970"/>
    <lineage>
        <taxon>Bacteria</taxon>
        <taxon>Bacillati</taxon>
        <taxon>Actinomycetota</taxon>
        <taxon>Actinomycetes</taxon>
        <taxon>Kitasatosporales</taxon>
        <taxon>Streptomycetaceae</taxon>
        <taxon>Streptomyces</taxon>
    </lineage>
</organism>
<dbReference type="Proteomes" id="UP000587462">
    <property type="component" value="Unassembled WGS sequence"/>
</dbReference>
<evidence type="ECO:0000313" key="3">
    <source>
        <dbReference type="Proteomes" id="UP000587462"/>
    </source>
</evidence>
<comment type="caution">
    <text evidence="2">The sequence shown here is derived from an EMBL/GenBank/DDBJ whole genome shotgun (WGS) entry which is preliminary data.</text>
</comment>
<keyword evidence="3" id="KW-1185">Reference proteome</keyword>
<evidence type="ECO:0000256" key="1">
    <source>
        <dbReference type="SAM" id="MobiDB-lite"/>
    </source>
</evidence>
<reference evidence="2 3" key="1">
    <citation type="submission" date="2020-04" db="EMBL/GenBank/DDBJ databases">
        <title>Draft Genome Sequence of Streptomyces morookaense DSM 40503, an 8-azaguanine-producing strain.</title>
        <authorList>
            <person name="Qi J."/>
            <person name="Gao J.-M."/>
        </authorList>
    </citation>
    <scope>NUCLEOTIDE SEQUENCE [LARGE SCALE GENOMIC DNA]</scope>
    <source>
        <strain evidence="2 3">DSM 40503</strain>
    </source>
</reference>
<proteinExistence type="predicted"/>
<protein>
    <submittedName>
        <fullName evidence="2">Uncharacterized protein</fullName>
    </submittedName>
</protein>
<gene>
    <name evidence="2" type="ORF">HG542_00410</name>
</gene>
<dbReference type="EMBL" id="JABBXF010000001">
    <property type="protein sequence ID" value="NVK76115.1"/>
    <property type="molecule type" value="Genomic_DNA"/>
</dbReference>
<accession>A0A7Y7AZB3</accession>
<name>A0A7Y7AZB3_STRMO</name>
<evidence type="ECO:0000313" key="2">
    <source>
        <dbReference type="EMBL" id="NVK76115.1"/>
    </source>
</evidence>
<dbReference type="AlphaFoldDB" id="A0A7Y7AZB3"/>
<sequence>MSTYNFHGDITGPGNFGDNGRIEIHHGQSPAETLRLAGELVRLLRVEHPELAGPAGLVQGELVRADEERRPVDRGRVRKWLELITTGAAAGSGSLALVQDLGRALGM</sequence>